<proteinExistence type="predicted"/>
<feature type="non-terminal residue" evidence="1">
    <location>
        <position position="1"/>
    </location>
</feature>
<protein>
    <submittedName>
        <fullName evidence="1">Uncharacterized protein</fullName>
    </submittedName>
</protein>
<evidence type="ECO:0000313" key="1">
    <source>
        <dbReference type="EMBL" id="SVD61624.1"/>
    </source>
</evidence>
<dbReference type="AlphaFoldDB" id="A0A382WSK2"/>
<dbReference type="EMBL" id="UINC01162074">
    <property type="protein sequence ID" value="SVD61624.1"/>
    <property type="molecule type" value="Genomic_DNA"/>
</dbReference>
<sequence length="36" mass="4348">EESHRLSKDIITLPCDQRYNEDDMVYVAETIREHIK</sequence>
<reference evidence="1" key="1">
    <citation type="submission" date="2018-05" db="EMBL/GenBank/DDBJ databases">
        <authorList>
            <person name="Lanie J.A."/>
            <person name="Ng W.-L."/>
            <person name="Kazmierczak K.M."/>
            <person name="Andrzejewski T.M."/>
            <person name="Davidsen T.M."/>
            <person name="Wayne K.J."/>
            <person name="Tettelin H."/>
            <person name="Glass J.I."/>
            <person name="Rusch D."/>
            <person name="Podicherti R."/>
            <person name="Tsui H.-C.T."/>
            <person name="Winkler M.E."/>
        </authorList>
    </citation>
    <scope>NUCLEOTIDE SEQUENCE</scope>
</reference>
<name>A0A382WSK2_9ZZZZ</name>
<organism evidence="1">
    <name type="scientific">marine metagenome</name>
    <dbReference type="NCBI Taxonomy" id="408172"/>
    <lineage>
        <taxon>unclassified sequences</taxon>
        <taxon>metagenomes</taxon>
        <taxon>ecological metagenomes</taxon>
    </lineage>
</organism>
<gene>
    <name evidence="1" type="ORF">METZ01_LOCUS414478</name>
</gene>
<accession>A0A382WSK2</accession>